<feature type="transmembrane region" description="Helical" evidence="6">
    <location>
        <begin position="39"/>
        <end position="58"/>
    </location>
</feature>
<evidence type="ECO:0000313" key="9">
    <source>
        <dbReference type="Proteomes" id="UP001209535"/>
    </source>
</evidence>
<dbReference type="EMBL" id="JAOVQO010000024">
    <property type="protein sequence ID" value="MCU9850231.1"/>
    <property type="molecule type" value="Genomic_DNA"/>
</dbReference>
<accession>A0ABT2X8F6</accession>
<keyword evidence="2" id="KW-1003">Cell membrane</keyword>
<evidence type="ECO:0000256" key="4">
    <source>
        <dbReference type="ARBA" id="ARBA00022989"/>
    </source>
</evidence>
<evidence type="ECO:0000256" key="1">
    <source>
        <dbReference type="ARBA" id="ARBA00004651"/>
    </source>
</evidence>
<evidence type="ECO:0000259" key="7">
    <source>
        <dbReference type="Pfam" id="PF13396"/>
    </source>
</evidence>
<dbReference type="InterPro" id="IPR027379">
    <property type="entry name" value="CLS_N"/>
</dbReference>
<feature type="domain" description="Cardiolipin synthase N-terminal" evidence="7">
    <location>
        <begin position="18"/>
        <end position="60"/>
    </location>
</feature>
<dbReference type="Proteomes" id="UP001209535">
    <property type="component" value="Unassembled WGS sequence"/>
</dbReference>
<comment type="caution">
    <text evidence="8">The sequence shown here is derived from an EMBL/GenBank/DDBJ whole genome shotgun (WGS) entry which is preliminary data.</text>
</comment>
<evidence type="ECO:0000256" key="5">
    <source>
        <dbReference type="ARBA" id="ARBA00023136"/>
    </source>
</evidence>
<dbReference type="Pfam" id="PF13396">
    <property type="entry name" value="PLDc_N"/>
    <property type="match status" value="1"/>
</dbReference>
<keyword evidence="5 6" id="KW-0472">Membrane</keyword>
<protein>
    <submittedName>
        <fullName evidence="8">PLD nuclease N-terminal domain-containing protein</fullName>
    </submittedName>
</protein>
<name>A0ABT2X8F6_9RHOB</name>
<proteinExistence type="predicted"/>
<evidence type="ECO:0000256" key="3">
    <source>
        <dbReference type="ARBA" id="ARBA00022692"/>
    </source>
</evidence>
<evidence type="ECO:0000256" key="2">
    <source>
        <dbReference type="ARBA" id="ARBA00022475"/>
    </source>
</evidence>
<organism evidence="8 9">
    <name type="scientific">Albidovulum salinarum</name>
    <dbReference type="NCBI Taxonomy" id="2984153"/>
    <lineage>
        <taxon>Bacteria</taxon>
        <taxon>Pseudomonadati</taxon>
        <taxon>Pseudomonadota</taxon>
        <taxon>Alphaproteobacteria</taxon>
        <taxon>Rhodobacterales</taxon>
        <taxon>Paracoccaceae</taxon>
        <taxon>Albidovulum</taxon>
    </lineage>
</organism>
<evidence type="ECO:0000313" key="8">
    <source>
        <dbReference type="EMBL" id="MCU9850231.1"/>
    </source>
</evidence>
<keyword evidence="3 6" id="KW-0812">Transmembrane</keyword>
<reference evidence="8 9" key="1">
    <citation type="submission" date="2022-10" db="EMBL/GenBank/DDBJ databases">
        <title>Defluviimonas sp. nov., isolated from ocean surface sediments.</title>
        <authorList>
            <person name="He W."/>
            <person name="Wang L."/>
            <person name="Zhang D.-F."/>
        </authorList>
    </citation>
    <scope>NUCLEOTIDE SEQUENCE [LARGE SCALE GENOMIC DNA]</scope>
    <source>
        <strain evidence="8 9">WL0024</strain>
    </source>
</reference>
<keyword evidence="9" id="KW-1185">Reference proteome</keyword>
<comment type="subcellular location">
    <subcellularLocation>
        <location evidence="1">Cell membrane</location>
        <topology evidence="1">Multi-pass membrane protein</topology>
    </subcellularLocation>
</comment>
<evidence type="ECO:0000256" key="6">
    <source>
        <dbReference type="SAM" id="Phobius"/>
    </source>
</evidence>
<sequence length="67" mass="7222">MEMNMFELTGLGGLILLALDIWALISIIGSSATTGRKVLWALLVIILPLIGFVIWLIAGPRSSATRI</sequence>
<keyword evidence="4 6" id="KW-1133">Transmembrane helix</keyword>
<gene>
    <name evidence="8" type="ORF">OEZ60_19765</name>
</gene>
<dbReference type="RefSeq" id="WP_263340052.1">
    <property type="nucleotide sequence ID" value="NZ_JAOVQO010000024.1"/>
</dbReference>